<dbReference type="AlphaFoldDB" id="A0A1F5YKJ0"/>
<organism evidence="1 2">
    <name type="scientific">Candidatus Glassbacteria bacterium RIFCSPLOWO2_12_FULL_58_11</name>
    <dbReference type="NCBI Taxonomy" id="1817867"/>
    <lineage>
        <taxon>Bacteria</taxon>
        <taxon>Candidatus Glassiibacteriota</taxon>
    </lineage>
</organism>
<dbReference type="Proteomes" id="UP000179129">
    <property type="component" value="Unassembled WGS sequence"/>
</dbReference>
<comment type="caution">
    <text evidence="1">The sequence shown here is derived from an EMBL/GenBank/DDBJ whole genome shotgun (WGS) entry which is preliminary data.</text>
</comment>
<proteinExistence type="predicted"/>
<evidence type="ECO:0000313" key="2">
    <source>
        <dbReference type="Proteomes" id="UP000179129"/>
    </source>
</evidence>
<dbReference type="EMBL" id="MFIX01000251">
    <property type="protein sequence ID" value="OGG00583.1"/>
    <property type="molecule type" value="Genomic_DNA"/>
</dbReference>
<dbReference type="Gene3D" id="2.40.128.490">
    <property type="entry name" value="Uncharacterised protein PF14869, DUF4488"/>
    <property type="match status" value="1"/>
</dbReference>
<sequence length="161" mass="18381">MRRKIFYLLILTMVETIACQKTQDKAEATAVGENDIEGVWEFVSGEYVSPDTTIERTQADWNAIKIISDSHFATVGQKPNRPKFIMGESDKETVEAFNTFSANGGTYTILGSTYTEHLSYFLNPNRVNETASINYQLEQERLILTVEAGDVVWRETWKRLE</sequence>
<reference evidence="1 2" key="1">
    <citation type="journal article" date="2016" name="Nat. Commun.">
        <title>Thousands of microbial genomes shed light on interconnected biogeochemical processes in an aquifer system.</title>
        <authorList>
            <person name="Anantharaman K."/>
            <person name="Brown C.T."/>
            <person name="Hug L.A."/>
            <person name="Sharon I."/>
            <person name="Castelle C.J."/>
            <person name="Probst A.J."/>
            <person name="Thomas B.C."/>
            <person name="Singh A."/>
            <person name="Wilkins M.J."/>
            <person name="Karaoz U."/>
            <person name="Brodie E.L."/>
            <person name="Williams K.H."/>
            <person name="Hubbard S.S."/>
            <person name="Banfield J.F."/>
        </authorList>
    </citation>
    <scope>NUCLEOTIDE SEQUENCE [LARGE SCALE GENOMIC DNA]</scope>
</reference>
<name>A0A1F5YKJ0_9BACT</name>
<accession>A0A1F5YKJ0</accession>
<evidence type="ECO:0000313" key="1">
    <source>
        <dbReference type="EMBL" id="OGG00583.1"/>
    </source>
</evidence>
<gene>
    <name evidence="1" type="ORF">A3F83_01730</name>
</gene>
<protein>
    <submittedName>
        <fullName evidence="1">Uncharacterized protein</fullName>
    </submittedName>
</protein>